<keyword evidence="3" id="KW-0433">Leucine-rich repeat</keyword>
<dbReference type="PANTHER" id="PTHR48054:SF23">
    <property type="entry name" value="PIRIFORMOSPORA INDICA-INSENSITIVE PROTEIN 2-LIKE"/>
    <property type="match status" value="1"/>
</dbReference>
<keyword evidence="5" id="KW-0677">Repeat</keyword>
<evidence type="ECO:0000313" key="9">
    <source>
        <dbReference type="Proteomes" id="UP000326396"/>
    </source>
</evidence>
<dbReference type="Proteomes" id="UP000326396">
    <property type="component" value="Linkage Group LG10"/>
</dbReference>
<dbReference type="GO" id="GO:0005886">
    <property type="term" value="C:plasma membrane"/>
    <property type="evidence" value="ECO:0007669"/>
    <property type="project" value="UniProtKB-SubCell"/>
</dbReference>
<dbReference type="FunFam" id="3.80.10.10:FF:000299">
    <property type="entry name" value="Piriformospora indica-insensitive protein 2"/>
    <property type="match status" value="1"/>
</dbReference>
<dbReference type="SUPFAM" id="SSF52058">
    <property type="entry name" value="L domain-like"/>
    <property type="match status" value="1"/>
</dbReference>
<dbReference type="PANTHER" id="PTHR48054">
    <property type="entry name" value="RECEPTOR KINASE-LIKE PROTEIN XA21"/>
    <property type="match status" value="1"/>
</dbReference>
<keyword evidence="9" id="KW-1185">Reference proteome</keyword>
<evidence type="ECO:0000256" key="3">
    <source>
        <dbReference type="ARBA" id="ARBA00022614"/>
    </source>
</evidence>
<dbReference type="PRINTS" id="PR00019">
    <property type="entry name" value="LEURICHRPT"/>
</dbReference>
<evidence type="ECO:0000256" key="2">
    <source>
        <dbReference type="ARBA" id="ARBA00022475"/>
    </source>
</evidence>
<name>A0A5N6PV88_9ASTR</name>
<dbReference type="AlphaFoldDB" id="A0A5N6PV88"/>
<feature type="signal peptide" evidence="7">
    <location>
        <begin position="1"/>
        <end position="28"/>
    </location>
</feature>
<dbReference type="GO" id="GO:0051707">
    <property type="term" value="P:response to other organism"/>
    <property type="evidence" value="ECO:0007669"/>
    <property type="project" value="UniProtKB-ARBA"/>
</dbReference>
<proteinExistence type="predicted"/>
<dbReference type="FunFam" id="3.80.10.10:FF:000269">
    <property type="entry name" value="Piriformospora indica-insensitive protein 2"/>
    <property type="match status" value="1"/>
</dbReference>
<evidence type="ECO:0000256" key="1">
    <source>
        <dbReference type="ARBA" id="ARBA00004236"/>
    </source>
</evidence>
<dbReference type="InterPro" id="IPR052592">
    <property type="entry name" value="LRR-RLK"/>
</dbReference>
<dbReference type="Pfam" id="PF13855">
    <property type="entry name" value="LRR_8"/>
    <property type="match status" value="1"/>
</dbReference>
<dbReference type="Pfam" id="PF00560">
    <property type="entry name" value="LRR_1"/>
    <property type="match status" value="2"/>
</dbReference>
<evidence type="ECO:0000313" key="8">
    <source>
        <dbReference type="EMBL" id="KAD7116691.1"/>
    </source>
</evidence>
<comment type="subcellular location">
    <subcellularLocation>
        <location evidence="1">Cell membrane</location>
    </subcellularLocation>
</comment>
<keyword evidence="6" id="KW-0472">Membrane</keyword>
<sequence>MSLSGRTDGHFVVLSLMMVGLIGTCVYGENDGVSVGAPMVETEQEALYSAIQGFVGKWWNGSDLYPDPCGWTPIQGVSCDVFNGFWYVTDLGIGQIHDNSYPCAQNLEFRPQLFQLQHLKSLTVFNCIISPSQGLISIQSANWDAFSSTIESMEFRSNPGLTGHIPSSFGNLKKLQSLVLIDNGLSGGLPANIGNLTVLKRLVMSGNLFTGKIPESYGDLSELLIMDLSRNSLSGSLPLTFGGLTSVLKLDLSKNQIEGEIPSEISNLKNLTLLDLSNNKISGGLTFASQEMSSLEELILSSNPISGDLVNFNWNNVHRLMVLDLSNMSLTGAVPESILSLKNLRFLGLNDNKLLGNLSSRLANLSNLTALYVNGNNLNGELKFPKEFYIKMGRRFGAWNNSNLCFPIAKSYVSVRPIGVKVCHE</sequence>
<keyword evidence="4 7" id="KW-0732">Signal</keyword>
<evidence type="ECO:0008006" key="10">
    <source>
        <dbReference type="Google" id="ProtNLM"/>
    </source>
</evidence>
<keyword evidence="2" id="KW-1003">Cell membrane</keyword>
<feature type="chain" id="PRO_5024465958" description="Leucine-rich repeat-containing N-terminal plant-type domain-containing protein" evidence="7">
    <location>
        <begin position="29"/>
        <end position="425"/>
    </location>
</feature>
<dbReference type="Gene3D" id="3.80.10.10">
    <property type="entry name" value="Ribonuclease Inhibitor"/>
    <property type="match status" value="2"/>
</dbReference>
<evidence type="ECO:0000256" key="5">
    <source>
        <dbReference type="ARBA" id="ARBA00022737"/>
    </source>
</evidence>
<dbReference type="InterPro" id="IPR032675">
    <property type="entry name" value="LRR_dom_sf"/>
</dbReference>
<evidence type="ECO:0000256" key="7">
    <source>
        <dbReference type="SAM" id="SignalP"/>
    </source>
</evidence>
<dbReference type="OrthoDB" id="676979at2759"/>
<dbReference type="EMBL" id="SZYD01000002">
    <property type="protein sequence ID" value="KAD7116691.1"/>
    <property type="molecule type" value="Genomic_DNA"/>
</dbReference>
<comment type="caution">
    <text evidence="8">The sequence shown here is derived from an EMBL/GenBank/DDBJ whole genome shotgun (WGS) entry which is preliminary data.</text>
</comment>
<accession>A0A5N6PV88</accession>
<gene>
    <name evidence="8" type="ORF">E3N88_03959</name>
</gene>
<evidence type="ECO:0000256" key="6">
    <source>
        <dbReference type="ARBA" id="ARBA00023136"/>
    </source>
</evidence>
<protein>
    <recommendedName>
        <fullName evidence="10">Leucine-rich repeat-containing N-terminal plant-type domain-containing protein</fullName>
    </recommendedName>
</protein>
<evidence type="ECO:0000256" key="4">
    <source>
        <dbReference type="ARBA" id="ARBA00022729"/>
    </source>
</evidence>
<organism evidence="8 9">
    <name type="scientific">Mikania micrantha</name>
    <name type="common">bitter vine</name>
    <dbReference type="NCBI Taxonomy" id="192012"/>
    <lineage>
        <taxon>Eukaryota</taxon>
        <taxon>Viridiplantae</taxon>
        <taxon>Streptophyta</taxon>
        <taxon>Embryophyta</taxon>
        <taxon>Tracheophyta</taxon>
        <taxon>Spermatophyta</taxon>
        <taxon>Magnoliopsida</taxon>
        <taxon>eudicotyledons</taxon>
        <taxon>Gunneridae</taxon>
        <taxon>Pentapetalae</taxon>
        <taxon>asterids</taxon>
        <taxon>campanulids</taxon>
        <taxon>Asterales</taxon>
        <taxon>Asteraceae</taxon>
        <taxon>Asteroideae</taxon>
        <taxon>Heliantheae alliance</taxon>
        <taxon>Eupatorieae</taxon>
        <taxon>Mikania</taxon>
    </lineage>
</organism>
<dbReference type="InterPro" id="IPR001611">
    <property type="entry name" value="Leu-rich_rpt"/>
</dbReference>
<reference evidence="8 9" key="1">
    <citation type="submission" date="2019-05" db="EMBL/GenBank/DDBJ databases">
        <title>Mikania micrantha, genome provides insights into the molecular mechanism of rapid growth.</title>
        <authorList>
            <person name="Liu B."/>
        </authorList>
    </citation>
    <scope>NUCLEOTIDE SEQUENCE [LARGE SCALE GENOMIC DNA]</scope>
    <source>
        <strain evidence="8">NLD-2019</strain>
        <tissue evidence="8">Leaf</tissue>
    </source>
</reference>